<comment type="caution">
    <text evidence="3">The sequence shown here is derived from an EMBL/GenBank/DDBJ whole genome shotgun (WGS) entry which is preliminary data.</text>
</comment>
<sequence length="254" mass="26221">MLAPVLTLLTATLLTGTLLSVPDPAGDARGDGGYVLPRRPAMSEAAFDLRSFQAGPAGDGMRFTVGLERLDNPWQAPSGFSANVTDIFVGGSVGGERELADLRLNTGGPGWTYHLRVTGFGSQLTRVAEAGDEPTPLEDPRVRVEGNRLVIDAAVPPGQYAYWVTSSVYSPLTPAGVLRPVTAPGLAVLQAGRAGAPVPVDVLAPAGDVTPFTRGTLAPVGRARDNRALTLAGLGGLGLLAVVVATVRSRRPPA</sequence>
<dbReference type="Pfam" id="PF09985">
    <property type="entry name" value="Glucodextran_C"/>
    <property type="match status" value="1"/>
</dbReference>
<protein>
    <submittedName>
        <fullName evidence="3">Regulator</fullName>
    </submittedName>
</protein>
<evidence type="ECO:0000256" key="1">
    <source>
        <dbReference type="SAM" id="Phobius"/>
    </source>
</evidence>
<dbReference type="Proteomes" id="UP000484842">
    <property type="component" value="Unassembled WGS sequence"/>
</dbReference>
<evidence type="ECO:0000259" key="2">
    <source>
        <dbReference type="Pfam" id="PF09985"/>
    </source>
</evidence>
<dbReference type="Gene3D" id="2.60.40.1190">
    <property type="match status" value="1"/>
</dbReference>
<dbReference type="SUPFAM" id="SSF49344">
    <property type="entry name" value="CBD9-like"/>
    <property type="match status" value="1"/>
</dbReference>
<name>A0A7X1NT88_9DEIO</name>
<reference evidence="3 4" key="1">
    <citation type="submission" date="2019-10" db="EMBL/GenBank/DDBJ databases">
        <title>Deinococcus sp. isolated from soil.</title>
        <authorList>
            <person name="Li Y."/>
            <person name="Wang J."/>
        </authorList>
    </citation>
    <scope>NUCLEOTIDE SEQUENCE [LARGE SCALE GENOMIC DNA]</scope>
    <source>
        <strain evidence="3 4">SDU3-2</strain>
    </source>
</reference>
<keyword evidence="1" id="KW-0812">Transmembrane</keyword>
<accession>A0A7X1NT88</accession>
<organism evidence="3 4">
    <name type="scientific">Deinococcus terrestris</name>
    <dbReference type="NCBI Taxonomy" id="2651870"/>
    <lineage>
        <taxon>Bacteria</taxon>
        <taxon>Thermotogati</taxon>
        <taxon>Deinococcota</taxon>
        <taxon>Deinococci</taxon>
        <taxon>Deinococcales</taxon>
        <taxon>Deinococcaceae</taxon>
        <taxon>Deinococcus</taxon>
    </lineage>
</organism>
<feature type="transmembrane region" description="Helical" evidence="1">
    <location>
        <begin position="228"/>
        <end position="247"/>
    </location>
</feature>
<gene>
    <name evidence="3" type="ORF">F8S09_01310</name>
</gene>
<keyword evidence="4" id="KW-1185">Reference proteome</keyword>
<proteinExistence type="predicted"/>
<evidence type="ECO:0000313" key="4">
    <source>
        <dbReference type="Proteomes" id="UP000484842"/>
    </source>
</evidence>
<dbReference type="InterPro" id="IPR019248">
    <property type="entry name" value="Glucodextran_C"/>
</dbReference>
<keyword evidence="1" id="KW-0472">Membrane</keyword>
<feature type="domain" description="Glucodextranase-like C-terminal" evidence="2">
    <location>
        <begin position="19"/>
        <end position="135"/>
    </location>
</feature>
<dbReference type="AlphaFoldDB" id="A0A7X1NT88"/>
<evidence type="ECO:0000313" key="3">
    <source>
        <dbReference type="EMBL" id="MPY65333.1"/>
    </source>
</evidence>
<keyword evidence="1" id="KW-1133">Transmembrane helix</keyword>
<dbReference type="EMBL" id="WBSL01000001">
    <property type="protein sequence ID" value="MPY65333.1"/>
    <property type="molecule type" value="Genomic_DNA"/>
</dbReference>